<dbReference type="AlphaFoldDB" id="A0A3B0VB15"/>
<sequence>MDSEIVNFPLRGDWVAFHTPADKIPTHGTDVMGMRYAYDILKIRWREKGIKFYKKSSVSYWLKGVMLKDCLGYGETLFSPFDGTVVETYSEYPERRWLHPIYDYILGHGKSVKFVFSGTPEVNSELVPIIGNHIIIKMNDKEIYALCAHLQKDSLNVVVGEKVEANQAIAKIGHSGNSTAPHLHFQLMDRADLMSAQGIHCAFYEYEIFEAGKWKVIQDGVPEKLIPLQYT</sequence>
<evidence type="ECO:0000313" key="2">
    <source>
        <dbReference type="EMBL" id="VAW36042.1"/>
    </source>
</evidence>
<dbReference type="EMBL" id="UOEW01000127">
    <property type="protein sequence ID" value="VAW36042.1"/>
    <property type="molecule type" value="Genomic_DNA"/>
</dbReference>
<dbReference type="Pfam" id="PF01551">
    <property type="entry name" value="Peptidase_M23"/>
    <property type="match status" value="1"/>
</dbReference>
<dbReference type="Gene3D" id="2.70.70.10">
    <property type="entry name" value="Glucose Permease (Domain IIA)"/>
    <property type="match status" value="1"/>
</dbReference>
<dbReference type="InterPro" id="IPR016047">
    <property type="entry name" value="M23ase_b-sheet_dom"/>
</dbReference>
<dbReference type="GO" id="GO:0004222">
    <property type="term" value="F:metalloendopeptidase activity"/>
    <property type="evidence" value="ECO:0007669"/>
    <property type="project" value="TreeGrafter"/>
</dbReference>
<feature type="domain" description="M23ase beta-sheet core" evidence="1">
    <location>
        <begin position="103"/>
        <end position="190"/>
    </location>
</feature>
<dbReference type="InterPro" id="IPR011055">
    <property type="entry name" value="Dup_hybrid_motif"/>
</dbReference>
<dbReference type="PANTHER" id="PTHR21666:SF270">
    <property type="entry name" value="MUREIN HYDROLASE ACTIVATOR ENVC"/>
    <property type="match status" value="1"/>
</dbReference>
<accession>A0A3B0VB15</accession>
<dbReference type="CDD" id="cd12797">
    <property type="entry name" value="M23_peptidase"/>
    <property type="match status" value="1"/>
</dbReference>
<proteinExistence type="predicted"/>
<protein>
    <recommendedName>
        <fullName evidence="1">M23ase beta-sheet core domain-containing protein</fullName>
    </recommendedName>
</protein>
<evidence type="ECO:0000259" key="1">
    <source>
        <dbReference type="Pfam" id="PF01551"/>
    </source>
</evidence>
<organism evidence="2">
    <name type="scientific">hydrothermal vent metagenome</name>
    <dbReference type="NCBI Taxonomy" id="652676"/>
    <lineage>
        <taxon>unclassified sequences</taxon>
        <taxon>metagenomes</taxon>
        <taxon>ecological metagenomes</taxon>
    </lineage>
</organism>
<dbReference type="PANTHER" id="PTHR21666">
    <property type="entry name" value="PEPTIDASE-RELATED"/>
    <property type="match status" value="1"/>
</dbReference>
<dbReference type="InterPro" id="IPR050570">
    <property type="entry name" value="Cell_wall_metabolism_enzyme"/>
</dbReference>
<reference evidence="2" key="1">
    <citation type="submission" date="2018-06" db="EMBL/GenBank/DDBJ databases">
        <authorList>
            <person name="Zhirakovskaya E."/>
        </authorList>
    </citation>
    <scope>NUCLEOTIDE SEQUENCE</scope>
</reference>
<dbReference type="SUPFAM" id="SSF51261">
    <property type="entry name" value="Duplicated hybrid motif"/>
    <property type="match status" value="1"/>
</dbReference>
<gene>
    <name evidence="2" type="ORF">MNBD_GAMMA01-354</name>
</gene>
<name>A0A3B0VB15_9ZZZZ</name>